<dbReference type="OrthoDB" id="3175499at2"/>
<keyword evidence="1" id="KW-1133">Transmembrane helix</keyword>
<keyword evidence="1" id="KW-0812">Transmembrane</keyword>
<dbReference type="EMBL" id="QICD01000003">
    <property type="protein sequence ID" value="RNL48197.1"/>
    <property type="molecule type" value="Genomic_DNA"/>
</dbReference>
<feature type="transmembrane region" description="Helical" evidence="1">
    <location>
        <begin position="89"/>
        <end position="110"/>
    </location>
</feature>
<comment type="caution">
    <text evidence="2">The sequence shown here is derived from an EMBL/GenBank/DDBJ whole genome shotgun (WGS) entry which is preliminary data.</text>
</comment>
<dbReference type="Proteomes" id="UP000278632">
    <property type="component" value="Unassembled WGS sequence"/>
</dbReference>
<accession>A0A3N0BJ11</accession>
<dbReference type="AlphaFoldDB" id="A0A3N0BJ11"/>
<gene>
    <name evidence="2" type="ORF">DMP08_02905</name>
</gene>
<proteinExistence type="predicted"/>
<feature type="transmembrane region" description="Helical" evidence="1">
    <location>
        <begin position="53"/>
        <end position="77"/>
    </location>
</feature>
<keyword evidence="3" id="KW-1185">Reference proteome</keyword>
<feature type="transmembrane region" description="Helical" evidence="1">
    <location>
        <begin position="116"/>
        <end position="136"/>
    </location>
</feature>
<organism evidence="2 3">
    <name type="scientific">Paraeggerthella hongkongensis</name>
    <dbReference type="NCBI Taxonomy" id="230658"/>
    <lineage>
        <taxon>Bacteria</taxon>
        <taxon>Bacillati</taxon>
        <taxon>Actinomycetota</taxon>
        <taxon>Coriobacteriia</taxon>
        <taxon>Eggerthellales</taxon>
        <taxon>Eggerthellaceae</taxon>
        <taxon>Paraeggerthella</taxon>
    </lineage>
</organism>
<sequence length="146" mass="15026">MEKSTSQKALKVISIIMIVVGVLGLAFSLFLLIGGGAMGVTGVDMADDGTAVAGGLAMILGFGLLLSSLFDLIIGIFGVRGANNPSKIGVFFVLAVIGVVFGALNLVGTLFNGLDFSSIVSSLLSLGLPIVCVVLANNIKHQEMRW</sequence>
<reference evidence="3" key="1">
    <citation type="submission" date="2018-05" db="EMBL/GenBank/DDBJ databases">
        <title>Genome Sequencing of selected type strains of the family Eggerthellaceae.</title>
        <authorList>
            <person name="Danylec N."/>
            <person name="Stoll D.A."/>
            <person name="Doetsch A."/>
            <person name="Huch M."/>
        </authorList>
    </citation>
    <scope>NUCLEOTIDE SEQUENCE [LARGE SCALE GENOMIC DNA]</scope>
    <source>
        <strain evidence="3">DSM 16106</strain>
    </source>
</reference>
<name>A0A3N0BJ11_9ACTN</name>
<evidence type="ECO:0000313" key="2">
    <source>
        <dbReference type="EMBL" id="RNL48197.1"/>
    </source>
</evidence>
<keyword evidence="1" id="KW-0472">Membrane</keyword>
<dbReference type="RefSeq" id="WP_123191570.1">
    <property type="nucleotide sequence ID" value="NZ_QICD01000003.1"/>
</dbReference>
<protein>
    <submittedName>
        <fullName evidence="2">Uncharacterized protein</fullName>
    </submittedName>
</protein>
<feature type="transmembrane region" description="Helical" evidence="1">
    <location>
        <begin position="12"/>
        <end position="33"/>
    </location>
</feature>
<evidence type="ECO:0000256" key="1">
    <source>
        <dbReference type="SAM" id="Phobius"/>
    </source>
</evidence>
<evidence type="ECO:0000313" key="3">
    <source>
        <dbReference type="Proteomes" id="UP000278632"/>
    </source>
</evidence>